<accession>A0A4D7AUK4</accession>
<evidence type="ECO:0000259" key="1">
    <source>
        <dbReference type="PROSITE" id="PS51186"/>
    </source>
</evidence>
<gene>
    <name evidence="2" type="ORF">EIO64_14000</name>
</gene>
<dbReference type="InterPro" id="IPR016181">
    <property type="entry name" value="Acyl_CoA_acyltransferase"/>
</dbReference>
<organism evidence="2 3">
    <name type="scientific">Dysosmobacter welbionis</name>
    <dbReference type="NCBI Taxonomy" id="2093857"/>
    <lineage>
        <taxon>Bacteria</taxon>
        <taxon>Bacillati</taxon>
        <taxon>Bacillota</taxon>
        <taxon>Clostridia</taxon>
        <taxon>Eubacteriales</taxon>
        <taxon>Oscillospiraceae</taxon>
        <taxon>Dysosmobacter</taxon>
    </lineage>
</organism>
<dbReference type="EMBL" id="CP034413">
    <property type="protein sequence ID" value="QCI61063.1"/>
    <property type="molecule type" value="Genomic_DNA"/>
</dbReference>
<dbReference type="InterPro" id="IPR000182">
    <property type="entry name" value="GNAT_dom"/>
</dbReference>
<dbReference type="PROSITE" id="PS51186">
    <property type="entry name" value="GNAT"/>
    <property type="match status" value="1"/>
</dbReference>
<evidence type="ECO:0000313" key="3">
    <source>
        <dbReference type="Proteomes" id="UP000298642"/>
    </source>
</evidence>
<feature type="domain" description="N-acetyltransferase" evidence="1">
    <location>
        <begin position="5"/>
        <end position="206"/>
    </location>
</feature>
<dbReference type="CDD" id="cd04301">
    <property type="entry name" value="NAT_SF"/>
    <property type="match status" value="1"/>
</dbReference>
<protein>
    <submittedName>
        <fullName evidence="2">GNAT family N-acetyltransferase</fullName>
    </submittedName>
</protein>
<dbReference type="GO" id="GO:0016747">
    <property type="term" value="F:acyltransferase activity, transferring groups other than amino-acyl groups"/>
    <property type="evidence" value="ECO:0007669"/>
    <property type="project" value="InterPro"/>
</dbReference>
<sequence>MDGQIVLREYQTSDRPALIGIIRETWQYDKFASPKAAQKLARAYLDSCLTNQTFTQVALVDEVPVGIIMVKDRREKRCPFRLRLRMLLSVASLFLSKEGRMVTRFFSGVEEIDQQLLQDTQTEYQGEIAFFAVNSRYRGIGLGKKLFDAARDYMRNRRISNFFLFTDTTCNYPFYECRGMERRGERVHTFAAKRKSGTLTMFIYDSFIEC</sequence>
<dbReference type="AlphaFoldDB" id="A0A4D7AUK4"/>
<dbReference type="KEGG" id="obj:EIO64_14000"/>
<reference evidence="3" key="1">
    <citation type="submission" date="2018-12" db="EMBL/GenBank/DDBJ databases">
        <title>Dusodibacter welbiota gen. nov., sp. nov., isolated from human faeces and emended description of the Oscillibacter genus.</title>
        <authorList>
            <person name="Le Roy T."/>
            <person name="Van der Smissen P."/>
            <person name="Delzenne N."/>
            <person name="Muccioli G."/>
            <person name="Collet J.F."/>
            <person name="Cani P.D."/>
        </authorList>
    </citation>
    <scope>NUCLEOTIDE SEQUENCE [LARGE SCALE GENOMIC DNA]</scope>
    <source>
        <strain evidence="3">J115</strain>
    </source>
</reference>
<name>A0A4D7AUK4_9FIRM</name>
<evidence type="ECO:0000313" key="2">
    <source>
        <dbReference type="EMBL" id="QCI61063.1"/>
    </source>
</evidence>
<dbReference type="SUPFAM" id="SSF55729">
    <property type="entry name" value="Acyl-CoA N-acyltransferases (Nat)"/>
    <property type="match status" value="1"/>
</dbReference>
<keyword evidence="2" id="KW-0808">Transferase</keyword>
<dbReference type="Pfam" id="PF00583">
    <property type="entry name" value="Acetyltransf_1"/>
    <property type="match status" value="1"/>
</dbReference>
<dbReference type="Gene3D" id="3.40.630.30">
    <property type="match status" value="1"/>
</dbReference>
<dbReference type="Proteomes" id="UP000298642">
    <property type="component" value="Chromosome"/>
</dbReference>
<keyword evidence="3" id="KW-1185">Reference proteome</keyword>
<proteinExistence type="predicted"/>